<protein>
    <recommendedName>
        <fullName evidence="4">DDE Tnp4 domain-containing protein</fullName>
    </recommendedName>
</protein>
<evidence type="ECO:0000313" key="2">
    <source>
        <dbReference type="EMBL" id="KAG7399357.1"/>
    </source>
</evidence>
<dbReference type="AlphaFoldDB" id="A0A8T1WZL1"/>
<dbReference type="Proteomes" id="UP000693981">
    <property type="component" value="Unassembled WGS sequence"/>
</dbReference>
<dbReference type="EMBL" id="JAGDFL010000055">
    <property type="protein sequence ID" value="KAG7399357.1"/>
    <property type="molecule type" value="Genomic_DNA"/>
</dbReference>
<reference evidence="2" key="1">
    <citation type="submission" date="2021-02" db="EMBL/GenBank/DDBJ databases">
        <authorList>
            <person name="Palmer J.M."/>
        </authorList>
    </citation>
    <scope>NUCLEOTIDE SEQUENCE</scope>
    <source>
        <strain evidence="2">SCRP23</strain>
    </source>
</reference>
<feature type="compositionally biased region" description="Acidic residues" evidence="1">
    <location>
        <begin position="94"/>
        <end position="104"/>
    </location>
</feature>
<feature type="region of interest" description="Disordered" evidence="1">
    <location>
        <begin position="32"/>
        <end position="54"/>
    </location>
</feature>
<dbReference type="OrthoDB" id="124782at2759"/>
<comment type="caution">
    <text evidence="2">The sequence shown here is derived from an EMBL/GenBank/DDBJ whole genome shotgun (WGS) entry which is preliminary data.</text>
</comment>
<keyword evidence="3" id="KW-1185">Reference proteome</keyword>
<feature type="region of interest" description="Disordered" evidence="1">
    <location>
        <begin position="80"/>
        <end position="133"/>
    </location>
</feature>
<accession>A0A8T1WZL1</accession>
<proteinExistence type="predicted"/>
<organism evidence="2 3">
    <name type="scientific">Phytophthora boehmeriae</name>
    <dbReference type="NCBI Taxonomy" id="109152"/>
    <lineage>
        <taxon>Eukaryota</taxon>
        <taxon>Sar</taxon>
        <taxon>Stramenopiles</taxon>
        <taxon>Oomycota</taxon>
        <taxon>Peronosporomycetes</taxon>
        <taxon>Peronosporales</taxon>
        <taxon>Peronosporaceae</taxon>
        <taxon>Phytophthora</taxon>
    </lineage>
</organism>
<sequence length="133" mass="14693">MDYEFVNIKAVIIACGIVHNFIRGFDVNDLSEDLDDGEASESHGDHSLSSGDGPIAFDFSGTSWRDWVTTEMWREYEEYRRNNLDANSASESSSIDEGEDDEVDTVTSIVSNSDWDVSPSEDDASDCGSTMSD</sequence>
<evidence type="ECO:0000313" key="3">
    <source>
        <dbReference type="Proteomes" id="UP000693981"/>
    </source>
</evidence>
<evidence type="ECO:0000256" key="1">
    <source>
        <dbReference type="SAM" id="MobiDB-lite"/>
    </source>
</evidence>
<gene>
    <name evidence="2" type="ORF">PHYBOEH_009019</name>
</gene>
<name>A0A8T1WZL1_9STRA</name>
<evidence type="ECO:0008006" key="4">
    <source>
        <dbReference type="Google" id="ProtNLM"/>
    </source>
</evidence>